<reference evidence="2 3" key="1">
    <citation type="submission" date="2017-08" db="EMBL/GenBank/DDBJ databases">
        <title>Genome sequence of Streptomyces albireticuli NRRL B-1670.</title>
        <authorList>
            <person name="Graham D.E."/>
            <person name="Mahan K.M."/>
            <person name="Klingeman D.M."/>
            <person name="Hettich R.L."/>
            <person name="Parry R.J."/>
            <person name="Spain J.C."/>
        </authorList>
    </citation>
    <scope>NUCLEOTIDE SEQUENCE [LARGE SCALE GENOMIC DNA]</scope>
    <source>
        <strain evidence="2 3">NRRL B-1670</strain>
    </source>
</reference>
<evidence type="ECO:0000259" key="1">
    <source>
        <dbReference type="Pfam" id="PF00296"/>
    </source>
</evidence>
<dbReference type="AlphaFoldDB" id="A0A2A2DGN8"/>
<gene>
    <name evidence="2" type="ORF">CK936_01865</name>
</gene>
<dbReference type="PANTHER" id="PTHR30137">
    <property type="entry name" value="LUCIFERASE-LIKE MONOOXYGENASE"/>
    <property type="match status" value="1"/>
</dbReference>
<dbReference type="InterPro" id="IPR050766">
    <property type="entry name" value="Bact_Lucif_Oxidored"/>
</dbReference>
<dbReference type="InterPro" id="IPR036661">
    <property type="entry name" value="Luciferase-like_sf"/>
</dbReference>
<sequence length="290" mass="31355">MASLPGLGPIGIWSNKLQTDDPDDLGRLRDAAAELEELGYAALWIGGSPSLAHAAHLLAATNHITVGTSILSIWQHQAADVTRQRAALAPADRERLLLGLGVSHARFAAQYNRPYSAMRDYLTALDTAPEPVPADRRVLAAIGPKMLRLAGDRAAGAIPYLVTPEFTAQARTALGDQPFLGPEMKAVLDTDEARARTTARDYLTNYLTLPNYTNNLQRVGYTEDDITGGGSNRLVDALVACGDAEQVRTRIEEFQKAGADHVAVQIVLPPGQSYPELLRQYRELAQALPL</sequence>
<dbReference type="Proteomes" id="UP000218944">
    <property type="component" value="Unassembled WGS sequence"/>
</dbReference>
<dbReference type="Gene3D" id="3.20.20.30">
    <property type="entry name" value="Luciferase-like domain"/>
    <property type="match status" value="1"/>
</dbReference>
<dbReference type="SUPFAM" id="SSF51679">
    <property type="entry name" value="Bacterial luciferase-like"/>
    <property type="match status" value="1"/>
</dbReference>
<comment type="caution">
    <text evidence="2">The sequence shown here is derived from an EMBL/GenBank/DDBJ whole genome shotgun (WGS) entry which is preliminary data.</text>
</comment>
<dbReference type="InterPro" id="IPR011251">
    <property type="entry name" value="Luciferase-like_dom"/>
</dbReference>
<evidence type="ECO:0000313" key="3">
    <source>
        <dbReference type="Proteomes" id="UP000218944"/>
    </source>
</evidence>
<dbReference type="GO" id="GO:0005829">
    <property type="term" value="C:cytosol"/>
    <property type="evidence" value="ECO:0007669"/>
    <property type="project" value="TreeGrafter"/>
</dbReference>
<proteinExistence type="predicted"/>
<keyword evidence="3" id="KW-1185">Reference proteome</keyword>
<dbReference type="PANTHER" id="PTHR30137:SF18">
    <property type="entry name" value="CONSERVED PROTEIN"/>
    <property type="match status" value="1"/>
</dbReference>
<accession>A0A2A2DGN8</accession>
<dbReference type="GO" id="GO:0016705">
    <property type="term" value="F:oxidoreductase activity, acting on paired donors, with incorporation or reduction of molecular oxygen"/>
    <property type="evidence" value="ECO:0007669"/>
    <property type="project" value="InterPro"/>
</dbReference>
<organism evidence="2 3">
    <name type="scientific">Streptomyces albireticuli</name>
    <dbReference type="NCBI Taxonomy" id="1940"/>
    <lineage>
        <taxon>Bacteria</taxon>
        <taxon>Bacillati</taxon>
        <taxon>Actinomycetota</taxon>
        <taxon>Actinomycetes</taxon>
        <taxon>Kitasatosporales</taxon>
        <taxon>Streptomycetaceae</taxon>
        <taxon>Streptomyces</taxon>
    </lineage>
</organism>
<dbReference type="EMBL" id="NSJV01000039">
    <property type="protein sequence ID" value="PAU50569.1"/>
    <property type="molecule type" value="Genomic_DNA"/>
</dbReference>
<feature type="domain" description="Luciferase-like" evidence="1">
    <location>
        <begin position="22"/>
        <end position="261"/>
    </location>
</feature>
<dbReference type="InterPro" id="IPR019922">
    <property type="entry name" value="Lucif-like_OxRdatse_MSMEG_4141"/>
</dbReference>
<evidence type="ECO:0000313" key="2">
    <source>
        <dbReference type="EMBL" id="PAU50569.1"/>
    </source>
</evidence>
<dbReference type="RefSeq" id="WP_095578683.1">
    <property type="nucleotide sequence ID" value="NZ_NSJV01000039.1"/>
</dbReference>
<dbReference type="Pfam" id="PF00296">
    <property type="entry name" value="Bac_luciferase"/>
    <property type="match status" value="1"/>
</dbReference>
<protein>
    <submittedName>
        <fullName evidence="2">LLM class F420-dependent oxidoreductase</fullName>
    </submittedName>
</protein>
<name>A0A2A2DGN8_9ACTN</name>
<dbReference type="NCBIfam" id="TIGR03620">
    <property type="entry name" value="F420_MSMEG_4141"/>
    <property type="match status" value="1"/>
</dbReference>